<dbReference type="SUPFAM" id="SSF51735">
    <property type="entry name" value="NAD(P)-binding Rossmann-fold domains"/>
    <property type="match status" value="1"/>
</dbReference>
<protein>
    <submittedName>
        <fullName evidence="1">Uncharacterized protein</fullName>
    </submittedName>
</protein>
<evidence type="ECO:0000313" key="1">
    <source>
        <dbReference type="EMBL" id="RYR71637.1"/>
    </source>
</evidence>
<dbReference type="Gene3D" id="3.40.50.720">
    <property type="entry name" value="NAD(P)-binding Rossmann-like Domain"/>
    <property type="match status" value="1"/>
</dbReference>
<dbReference type="EMBL" id="SDMP01000002">
    <property type="protein sequence ID" value="RYR71637.1"/>
    <property type="molecule type" value="Genomic_DNA"/>
</dbReference>
<proteinExistence type="predicted"/>
<dbReference type="InterPro" id="IPR036291">
    <property type="entry name" value="NAD(P)-bd_dom_sf"/>
</dbReference>
<reference evidence="1 2" key="1">
    <citation type="submission" date="2019-01" db="EMBL/GenBank/DDBJ databases">
        <title>Sequencing of cultivated peanut Arachis hypogaea provides insights into genome evolution and oil improvement.</title>
        <authorList>
            <person name="Chen X."/>
        </authorList>
    </citation>
    <scope>NUCLEOTIDE SEQUENCE [LARGE SCALE GENOMIC DNA]</scope>
    <source>
        <strain evidence="2">cv. Fuhuasheng</strain>
        <tissue evidence="1">Leaves</tissue>
    </source>
</reference>
<comment type="caution">
    <text evidence="1">The sequence shown here is derived from an EMBL/GenBank/DDBJ whole genome shotgun (WGS) entry which is preliminary data.</text>
</comment>
<gene>
    <name evidence="1" type="ORF">Ahy_A02g005865</name>
</gene>
<accession>A0A445E880</accession>
<dbReference type="AlphaFoldDB" id="A0A445E880"/>
<organism evidence="1 2">
    <name type="scientific">Arachis hypogaea</name>
    <name type="common">Peanut</name>
    <dbReference type="NCBI Taxonomy" id="3818"/>
    <lineage>
        <taxon>Eukaryota</taxon>
        <taxon>Viridiplantae</taxon>
        <taxon>Streptophyta</taxon>
        <taxon>Embryophyta</taxon>
        <taxon>Tracheophyta</taxon>
        <taxon>Spermatophyta</taxon>
        <taxon>Magnoliopsida</taxon>
        <taxon>eudicotyledons</taxon>
        <taxon>Gunneridae</taxon>
        <taxon>Pentapetalae</taxon>
        <taxon>rosids</taxon>
        <taxon>fabids</taxon>
        <taxon>Fabales</taxon>
        <taxon>Fabaceae</taxon>
        <taxon>Papilionoideae</taxon>
        <taxon>50 kb inversion clade</taxon>
        <taxon>dalbergioids sensu lato</taxon>
        <taxon>Dalbergieae</taxon>
        <taxon>Pterocarpus clade</taxon>
        <taxon>Arachis</taxon>
    </lineage>
</organism>
<dbReference type="Proteomes" id="UP000289738">
    <property type="component" value="Chromosome A02"/>
</dbReference>
<sequence length="92" mass="10336">MQCVPKILVVNAVGRSQQLLLEAERKIKDWNRNAHLKAFQVDLSSVESIILFRKSLQQWLSDSDLHSSIQLLINCAGILATSPRTTADGYDQ</sequence>
<name>A0A445E880_ARAHY</name>
<keyword evidence="2" id="KW-1185">Reference proteome</keyword>
<evidence type="ECO:0000313" key="2">
    <source>
        <dbReference type="Proteomes" id="UP000289738"/>
    </source>
</evidence>